<dbReference type="PROSITE" id="PS50290">
    <property type="entry name" value="PI3_4_KINASE_3"/>
    <property type="match status" value="1"/>
</dbReference>
<dbReference type="Gene3D" id="3.30.1010.10">
    <property type="entry name" value="Phosphatidylinositol 3-kinase Catalytic Subunit, Chain A, domain 4"/>
    <property type="match status" value="1"/>
</dbReference>
<name>A0A7I4YBX2_HAECO</name>
<dbReference type="InterPro" id="IPR056802">
    <property type="entry name" value="ATR-like_M-HEAT"/>
</dbReference>
<keyword evidence="9" id="KW-0067">ATP-binding</keyword>
<keyword evidence="16" id="KW-1185">Reference proteome</keyword>
<feature type="domain" description="FAT" evidence="14">
    <location>
        <begin position="1525"/>
        <end position="2096"/>
    </location>
</feature>
<dbReference type="Pfam" id="PF02259">
    <property type="entry name" value="FAT"/>
    <property type="match status" value="1"/>
</dbReference>
<feature type="domain" description="FATC" evidence="15">
    <location>
        <begin position="2558"/>
        <end position="2590"/>
    </location>
</feature>
<dbReference type="SUPFAM" id="SSF48371">
    <property type="entry name" value="ARM repeat"/>
    <property type="match status" value="1"/>
</dbReference>
<evidence type="ECO:0000256" key="12">
    <source>
        <dbReference type="ARBA" id="ARBA00024420"/>
    </source>
</evidence>
<dbReference type="InterPro" id="IPR018936">
    <property type="entry name" value="PI3/4_kinase_CS"/>
</dbReference>
<dbReference type="InterPro" id="IPR014009">
    <property type="entry name" value="PIK_FAT"/>
</dbReference>
<dbReference type="GO" id="GO:0005524">
    <property type="term" value="F:ATP binding"/>
    <property type="evidence" value="ECO:0007669"/>
    <property type="project" value="UniProtKB-KW"/>
</dbReference>
<evidence type="ECO:0000256" key="9">
    <source>
        <dbReference type="ARBA" id="ARBA00022840"/>
    </source>
</evidence>
<dbReference type="SUPFAM" id="SSF56112">
    <property type="entry name" value="Protein kinase-like (PK-like)"/>
    <property type="match status" value="1"/>
</dbReference>
<evidence type="ECO:0000256" key="8">
    <source>
        <dbReference type="ARBA" id="ARBA00022777"/>
    </source>
</evidence>
<keyword evidence="7" id="KW-0227">DNA damage</keyword>
<dbReference type="InterPro" id="IPR003152">
    <property type="entry name" value="FATC_dom"/>
</dbReference>
<evidence type="ECO:0000256" key="7">
    <source>
        <dbReference type="ARBA" id="ARBA00022763"/>
    </source>
</evidence>
<dbReference type="CDD" id="cd00892">
    <property type="entry name" value="PIKKc_ATR"/>
    <property type="match status" value="1"/>
</dbReference>
<evidence type="ECO:0000259" key="13">
    <source>
        <dbReference type="PROSITE" id="PS50290"/>
    </source>
</evidence>
<dbReference type="GO" id="GO:0005694">
    <property type="term" value="C:chromosome"/>
    <property type="evidence" value="ECO:0007669"/>
    <property type="project" value="TreeGrafter"/>
</dbReference>
<evidence type="ECO:0000256" key="5">
    <source>
        <dbReference type="ARBA" id="ARBA00022679"/>
    </source>
</evidence>
<protein>
    <recommendedName>
        <fullName evidence="12">Serine/threonine-protein kinase ATR</fullName>
        <ecNumber evidence="3">2.7.11.1</ecNumber>
    </recommendedName>
</protein>
<evidence type="ECO:0000256" key="6">
    <source>
        <dbReference type="ARBA" id="ARBA00022741"/>
    </source>
</evidence>
<accession>A0A7I4YBX2</accession>
<reference evidence="17" key="1">
    <citation type="submission" date="2020-12" db="UniProtKB">
        <authorList>
            <consortium name="WormBaseParasite"/>
        </authorList>
    </citation>
    <scope>IDENTIFICATION</scope>
    <source>
        <strain evidence="17">MHco3</strain>
    </source>
</reference>
<dbReference type="GO" id="GO:0005634">
    <property type="term" value="C:nucleus"/>
    <property type="evidence" value="ECO:0007669"/>
    <property type="project" value="UniProtKB-SubCell"/>
</dbReference>
<evidence type="ECO:0000259" key="14">
    <source>
        <dbReference type="PROSITE" id="PS51189"/>
    </source>
</evidence>
<dbReference type="Pfam" id="PF23593">
    <property type="entry name" value="HEAT_ATR"/>
    <property type="match status" value="1"/>
</dbReference>
<dbReference type="PANTHER" id="PTHR11139:SF69">
    <property type="entry name" value="SERINE_THREONINE-PROTEIN KINASE ATR"/>
    <property type="match status" value="1"/>
</dbReference>
<dbReference type="PROSITE" id="PS00916">
    <property type="entry name" value="PI3_4_KINASE_2"/>
    <property type="match status" value="1"/>
</dbReference>
<dbReference type="GO" id="GO:0000723">
    <property type="term" value="P:telomere maintenance"/>
    <property type="evidence" value="ECO:0007669"/>
    <property type="project" value="TreeGrafter"/>
</dbReference>
<dbReference type="SMART" id="SM01343">
    <property type="entry name" value="FATC"/>
    <property type="match status" value="1"/>
</dbReference>
<dbReference type="Pfam" id="PF00454">
    <property type="entry name" value="PI3_PI4_kinase"/>
    <property type="match status" value="1"/>
</dbReference>
<evidence type="ECO:0000313" key="17">
    <source>
        <dbReference type="WBParaSite" id="HCON_00072010-00001"/>
    </source>
</evidence>
<dbReference type="GO" id="GO:0004674">
    <property type="term" value="F:protein serine/threonine kinase activity"/>
    <property type="evidence" value="ECO:0007669"/>
    <property type="project" value="UniProtKB-KW"/>
</dbReference>
<keyword evidence="6" id="KW-0547">Nucleotide-binding</keyword>
<dbReference type="Proteomes" id="UP000025227">
    <property type="component" value="Unplaced"/>
</dbReference>
<dbReference type="InterPro" id="IPR011009">
    <property type="entry name" value="Kinase-like_dom_sf"/>
</dbReference>
<dbReference type="InterPro" id="IPR050517">
    <property type="entry name" value="DDR_Repair_Kinase"/>
</dbReference>
<evidence type="ECO:0000256" key="3">
    <source>
        <dbReference type="ARBA" id="ARBA00012513"/>
    </source>
</evidence>
<sequence>MSTKAVEDRPCSESLSLNAEVHRDIVCTERLLKFGERFYHTTDPELRRRLVHDILETIYETIDLKYDRMIRADALLTSSTFDDHRQQLMFIFTCLDHCHQLEELSDDFIKWIMCRFIRSRTSIVVNAKLGGFLQEKILHLGGLINDKDGFLRHIVKQLAVLVDGGNCITLGENAGKYDSQVVLSEVSDCRNIVYLSLLDIISHVKFRFESLSCKTLQLLWVSLVSICAVGPPRLKAACVLLFQRLLSLDLGNEIVSRLVFDVIMSTEEFIHAQNKSTAGLEILLQAHESCLKVLMELLEDVEHKRSFEGIAVSVILSWGTRAAELGFLHPITPVRFEIVTTAVSRLLCRLKGDFNEEHMKLINSLADLIQKLVERLLTAEPVGNGNIVEKLHSYYSFLLNVDLISSQSARGDWIASYCESRWQALLRCGKHGDAMKIRRITTAALSLCSGRNASSVLVNILPTEQQLIQVLEAASTLGSAASGVFLTVFEIVGDLVSRHTNFPPSATVAFLSLPWLLDPDLQLQSKRHMNSLPLLREMIRLVKAHAISSSDDILEYTLSALSAVHGFCDWRRTILLSAMSSHRPPLVQAALSHLAMFVSSLDAASLHRLLTPAIELASNPTFTQSKVDVACILNALSHSLCASHPESKVHGPTGVACKACERVLTGTPIPEQEKVHQLPGLFELLIKVLTDPQYKKEKHIRLDAAGLVLTAICHMQCPPEVYLKLVKASLNFINDEDEDVRNVFQSAFKVIVSDPLPTELIEAIFTDQFCVEYPAECEQTMMEASNPFLVLAARHSSCPDFSNRCLHQLFTRALHFLDSTAIFNDCKKTVQELAAREFSDSRDTRRFFARRKRAFCSDIVNEVLYSTWHADEEESDNIINEEIDDLLQVAGDIFGFENIPSFIRAAVYIVPQILLSHAEQRQVAVKMLDRIRFHLSKNVQDLISEYFPSVLEKPLDSVKRKSLKTFIKEYCNLDLRYLFHTKRFLCIVFILRSIALDEQGYLEILQNMHSSQIHGASREPFSITAVMRYNCEYLGFLLSFRRSLLDDDHYEQRSVLLSSLATIIRLIDEKFLEETSNKVMVVLRAATVVGEGAVAVWKEFVRRLDDKMLANLLPKILIAIQPLLKFPATNELLDNIFDRRKPLEIDQSEAFERTAMVLVNSEAGDSSRINFHLRRTSTNNSIEHIVSGCVRMLMEECETVGRVVLQKLLSVLDGNPLPDTLAASLIPALLHTMRNCGDVSLRVLSAQCLGRLAAVDPGRIGSSSGISTSDQKKIVFVDDAKEFYVDILERAWRVYSNLLDADVLDQVEFALQSLMSELVGKSDEFGIMERLSEECRRDIEPFRSSSLVQTHDRRGPIKERPVVDHVQGYEEWLLQCFIIGVPKVRQHPDKELFKALKWIVFAKDTVFTQHMLPQLIIRLILENNEDMISEYCDEMTSVLARVVSNAASWRRLAAHVVFSVLDTLEQYAIRRLAKKRPNDKELERTQAFLSRVFSEKASNGSLLVVVAAEKCQCMHRALRWCEQHEIKQDDLGCNIFDRNHFYTLERIYTQLQNVDGVLGSFECISACTSPTADERILALEANGDYNEALPLYTQSVNNKELQLIKCLLRLNQPQLALNTAISFQENDEKATHLTSSLASSQLEATWHLRDWGRLEKIVQKCDPLLDRHDSSWGAACASILCAVKRRESVKLTERLLAARQRLVERITAKTIEDSNTYTQAYKYIANLHVLEEIDESMHSLSLLSNQKPVNLRAVLDKWQARSECVMQCSNILEPILLVRRELLRATADVGTVDRRDVDNAVTQLLVQSCRLARQSGHIQIAWTFLVEAKALGVNLKDVGMEEARFEFQKGSQSQAIGLLTKLLNTKFADMNKLFTDFVHWHESGAKSTADSPDVLVKRTSKESRAAFAEVQLLRAEYMLKSGAVAATDLYQIYLSLQRFDVPSEDLHYRVAVFCDGMYSNDTEKVRSDLVANILKSYTNALRFGRTHLFHAMPRMLTIWLDVSQKKTEAIQSRGSDARATEMNNRDNNDITQMNTEISRAFRQLDSYAFYTAFPQLISRIVHPNASVFSTLKAILADLICKYPHQCIWQSIAVYRTGPWQKNIRQERCSQVFAVVKNKRHNMDQLIDQYDYVAAVFIELAEKKVKTCGSFSDLPRLSPRLHNFFASGELQCGMLMGARDRGLSGVRTVSPSVMIPLAEMMEHALPKEHNDQVCRFSQFVMDTSTSNESLTELPEVFIASVDPDYLVLKSMLRPKRIALRGGDGRRYLIMCKPNDELRKDARFMDVNRMMNSLMRQNADARRRQLTVRTFSVIPLQEAGGIVEWVPNLVPYRGVLQPLFEEKGDPLPDAQWFSNWNATAPMEERLERMRTTFYRRYPLVMAEWFRRQFPDPSVWYAARLGFARSCAVMSMIGFVLGLGDRHGENILIDVVEGGVVHVDFNLIFHKGEYLPVREVVPFRLTRNMVNGFGPTGVEGSFRRSCEATLRVMRDNKDTLLTVIQTFVHDPLLEWINTEARAQQNRGRGHLKLHAPSTESVQLILKRLEGHIVSPEVYKHKFSCAPMSLEGQVAKLIDIASDEKNLAQMYIGWGPFI</sequence>
<dbReference type="InterPro" id="IPR003151">
    <property type="entry name" value="PIK-rel_kinase_FAT"/>
</dbReference>
<dbReference type="Gene3D" id="1.10.1070.11">
    <property type="entry name" value="Phosphatidylinositol 3-/4-kinase, catalytic domain"/>
    <property type="match status" value="1"/>
</dbReference>
<dbReference type="SMART" id="SM00146">
    <property type="entry name" value="PI3Kc"/>
    <property type="match status" value="1"/>
</dbReference>
<keyword evidence="10" id="KW-0234">DNA repair</keyword>
<feature type="domain" description="PI3K/PI4K catalytic" evidence="13">
    <location>
        <begin position="2240"/>
        <end position="2549"/>
    </location>
</feature>
<comment type="subcellular location">
    <subcellularLocation>
        <location evidence="1">Nucleus</location>
    </subcellularLocation>
</comment>
<dbReference type="Pfam" id="PF25030">
    <property type="entry name" value="M-HEAT_ATR"/>
    <property type="match status" value="1"/>
</dbReference>
<dbReference type="InterPro" id="IPR057564">
    <property type="entry name" value="HEAT_ATR"/>
</dbReference>
<keyword evidence="4" id="KW-0723">Serine/threonine-protein kinase</keyword>
<dbReference type="InterPro" id="IPR016024">
    <property type="entry name" value="ARM-type_fold"/>
</dbReference>
<dbReference type="GO" id="GO:0006281">
    <property type="term" value="P:DNA repair"/>
    <property type="evidence" value="ECO:0007669"/>
    <property type="project" value="UniProtKB-KW"/>
</dbReference>
<dbReference type="WBParaSite" id="HCON_00072010-00001">
    <property type="protein sequence ID" value="HCON_00072010-00001"/>
    <property type="gene ID" value="HCON_00072010"/>
</dbReference>
<evidence type="ECO:0000256" key="10">
    <source>
        <dbReference type="ARBA" id="ARBA00023204"/>
    </source>
</evidence>
<keyword evidence="8" id="KW-0418">Kinase</keyword>
<proteinExistence type="inferred from homology"/>
<dbReference type="Pfam" id="PF02260">
    <property type="entry name" value="FATC"/>
    <property type="match status" value="1"/>
</dbReference>
<dbReference type="EC" id="2.7.11.1" evidence="3"/>
<keyword evidence="11" id="KW-0539">Nucleus</keyword>
<evidence type="ECO:0000256" key="1">
    <source>
        <dbReference type="ARBA" id="ARBA00004123"/>
    </source>
</evidence>
<dbReference type="GO" id="GO:0000077">
    <property type="term" value="P:DNA damage checkpoint signaling"/>
    <property type="evidence" value="ECO:0007669"/>
    <property type="project" value="TreeGrafter"/>
</dbReference>
<evidence type="ECO:0000256" key="2">
    <source>
        <dbReference type="ARBA" id="ARBA00010769"/>
    </source>
</evidence>
<evidence type="ECO:0000313" key="16">
    <source>
        <dbReference type="Proteomes" id="UP000025227"/>
    </source>
</evidence>
<dbReference type="InterPro" id="IPR036940">
    <property type="entry name" value="PI3/4_kinase_cat_sf"/>
</dbReference>
<dbReference type="InterPro" id="IPR000403">
    <property type="entry name" value="PI3/4_kinase_cat_dom"/>
</dbReference>
<dbReference type="PANTHER" id="PTHR11139">
    <property type="entry name" value="ATAXIA TELANGIECTASIA MUTATED ATM -RELATED"/>
    <property type="match status" value="1"/>
</dbReference>
<dbReference type="PROSITE" id="PS51190">
    <property type="entry name" value="FATC"/>
    <property type="match status" value="1"/>
</dbReference>
<evidence type="ECO:0000256" key="4">
    <source>
        <dbReference type="ARBA" id="ARBA00022527"/>
    </source>
</evidence>
<dbReference type="OrthoDB" id="381190at2759"/>
<organism evidence="16 17">
    <name type="scientific">Haemonchus contortus</name>
    <name type="common">Barber pole worm</name>
    <dbReference type="NCBI Taxonomy" id="6289"/>
    <lineage>
        <taxon>Eukaryota</taxon>
        <taxon>Metazoa</taxon>
        <taxon>Ecdysozoa</taxon>
        <taxon>Nematoda</taxon>
        <taxon>Chromadorea</taxon>
        <taxon>Rhabditida</taxon>
        <taxon>Rhabditina</taxon>
        <taxon>Rhabditomorpha</taxon>
        <taxon>Strongyloidea</taxon>
        <taxon>Trichostrongylidae</taxon>
        <taxon>Haemonchus</taxon>
    </lineage>
</organism>
<dbReference type="PROSITE" id="PS51189">
    <property type="entry name" value="FAT"/>
    <property type="match status" value="1"/>
</dbReference>
<evidence type="ECO:0000259" key="15">
    <source>
        <dbReference type="PROSITE" id="PS51190"/>
    </source>
</evidence>
<comment type="similarity">
    <text evidence="2">Belongs to the PI3/PI4-kinase family. ATM subfamily.</text>
</comment>
<keyword evidence="5" id="KW-0808">Transferase</keyword>
<evidence type="ECO:0000256" key="11">
    <source>
        <dbReference type="ARBA" id="ARBA00023242"/>
    </source>
</evidence>